<reference evidence="1 2" key="1">
    <citation type="journal article" date="2016" name="Nat. Commun.">
        <title>Thousands of microbial genomes shed light on interconnected biogeochemical processes in an aquifer system.</title>
        <authorList>
            <person name="Anantharaman K."/>
            <person name="Brown C.T."/>
            <person name="Hug L.A."/>
            <person name="Sharon I."/>
            <person name="Castelle C.J."/>
            <person name="Probst A.J."/>
            <person name="Thomas B.C."/>
            <person name="Singh A."/>
            <person name="Wilkins M.J."/>
            <person name="Karaoz U."/>
            <person name="Brodie E.L."/>
            <person name="Williams K.H."/>
            <person name="Hubbard S.S."/>
            <person name="Banfield J.F."/>
        </authorList>
    </citation>
    <scope>NUCLEOTIDE SEQUENCE [LARGE SCALE GENOMIC DNA]</scope>
</reference>
<evidence type="ECO:0000313" key="1">
    <source>
        <dbReference type="EMBL" id="OGY64581.1"/>
    </source>
</evidence>
<dbReference type="Proteomes" id="UP000177960">
    <property type="component" value="Unassembled WGS sequence"/>
</dbReference>
<name>A0A1G1ZJ72_9BACT</name>
<dbReference type="AlphaFoldDB" id="A0A1G1ZJ72"/>
<proteinExistence type="predicted"/>
<organism evidence="1 2">
    <name type="scientific">Candidatus Harrisonbacteria bacterium RIFCSPHIGHO2_02_FULL_42_16</name>
    <dbReference type="NCBI Taxonomy" id="1798404"/>
    <lineage>
        <taxon>Bacteria</taxon>
        <taxon>Candidatus Harrisoniibacteriota</taxon>
    </lineage>
</organism>
<sequence>MAETITRIVRVNRIRSPQEALNATGRNQYVNPDVINAMPKGEGEKTKVVFFSLGHWVSDEDLEREYEARGLKPVDPYSLAAVNEADPAFADSHPNSTHWKDSNGQWCYTVFCHWIAGGRRVNVNRIGVGWRGGWWFGGLRK</sequence>
<dbReference type="EMBL" id="MHJG01000002">
    <property type="protein sequence ID" value="OGY64581.1"/>
    <property type="molecule type" value="Genomic_DNA"/>
</dbReference>
<evidence type="ECO:0000313" key="2">
    <source>
        <dbReference type="Proteomes" id="UP000177960"/>
    </source>
</evidence>
<comment type="caution">
    <text evidence="1">The sequence shown here is derived from an EMBL/GenBank/DDBJ whole genome shotgun (WGS) entry which is preliminary data.</text>
</comment>
<dbReference type="STRING" id="1798404.A3B92_00400"/>
<accession>A0A1G1ZJ72</accession>
<gene>
    <name evidence="1" type="ORF">A3B92_00400</name>
</gene>
<protein>
    <submittedName>
        <fullName evidence="1">Uncharacterized protein</fullName>
    </submittedName>
</protein>